<name>A0A224YCH5_9ACAR</name>
<feature type="region of interest" description="Disordered" evidence="1">
    <location>
        <begin position="89"/>
        <end position="155"/>
    </location>
</feature>
<feature type="compositionally biased region" description="Low complexity" evidence="1">
    <location>
        <begin position="106"/>
        <end position="116"/>
    </location>
</feature>
<dbReference type="AlphaFoldDB" id="A0A224YCH5"/>
<feature type="chain" id="PRO_5012850019" evidence="2">
    <location>
        <begin position="25"/>
        <end position="155"/>
    </location>
</feature>
<evidence type="ECO:0000256" key="1">
    <source>
        <dbReference type="SAM" id="MobiDB-lite"/>
    </source>
</evidence>
<reference evidence="3" key="1">
    <citation type="journal article" date="2017" name="Parasit. Vectors">
        <title>Sialotranscriptomics of Rhipicephalus zambeziensis reveals intricate expression profiles of secretory proteins and suggests tight temporal transcriptional regulation during blood-feeding.</title>
        <authorList>
            <person name="de Castro M.H."/>
            <person name="de Klerk D."/>
            <person name="Pienaar R."/>
            <person name="Rees D.J.G."/>
            <person name="Mans B.J."/>
        </authorList>
    </citation>
    <scope>NUCLEOTIDE SEQUENCE</scope>
    <source>
        <tissue evidence="3">Salivary glands</tissue>
    </source>
</reference>
<organism evidence="3">
    <name type="scientific">Rhipicephalus zambeziensis</name>
    <dbReference type="NCBI Taxonomy" id="60191"/>
    <lineage>
        <taxon>Eukaryota</taxon>
        <taxon>Metazoa</taxon>
        <taxon>Ecdysozoa</taxon>
        <taxon>Arthropoda</taxon>
        <taxon>Chelicerata</taxon>
        <taxon>Arachnida</taxon>
        <taxon>Acari</taxon>
        <taxon>Parasitiformes</taxon>
        <taxon>Ixodida</taxon>
        <taxon>Ixodoidea</taxon>
        <taxon>Ixodidae</taxon>
        <taxon>Rhipicephalinae</taxon>
        <taxon>Rhipicephalus</taxon>
        <taxon>Rhipicephalus</taxon>
    </lineage>
</organism>
<feature type="compositionally biased region" description="Basic residues" evidence="1">
    <location>
        <begin position="134"/>
        <end position="146"/>
    </location>
</feature>
<evidence type="ECO:0000313" key="3">
    <source>
        <dbReference type="EMBL" id="MAA11480.1"/>
    </source>
</evidence>
<accession>A0A224YCH5</accession>
<dbReference type="EMBL" id="GFPF01000334">
    <property type="protein sequence ID" value="MAA11480.1"/>
    <property type="molecule type" value="Transcribed_RNA"/>
</dbReference>
<protein>
    <submittedName>
        <fullName evidence="3">Basic tail secreted protein</fullName>
    </submittedName>
</protein>
<sequence length="155" mass="17304">MATPHLGAMLIIVFYILCFSGVQGIEFLDKKGECPGPGKNPGQPVQNCDYYCENGTRTGKWYRAHYEAGTECEYNNEVGMCLDLDGETSCYSPTNPSVEARRKKGSTSTKKPQTQTTKKEKNKKRPKPTIGTKPTKKPKDNKKGKKNQRENTGHI</sequence>
<feature type="signal peptide" evidence="2">
    <location>
        <begin position="1"/>
        <end position="24"/>
    </location>
</feature>
<keyword evidence="2" id="KW-0732">Signal</keyword>
<proteinExistence type="predicted"/>
<evidence type="ECO:0000256" key="2">
    <source>
        <dbReference type="SAM" id="SignalP"/>
    </source>
</evidence>